<feature type="compositionally biased region" description="Basic and acidic residues" evidence="1">
    <location>
        <begin position="352"/>
        <end position="362"/>
    </location>
</feature>
<keyword evidence="2" id="KW-0812">Transmembrane</keyword>
<dbReference type="CDD" id="cd00093">
    <property type="entry name" value="HTH_XRE"/>
    <property type="match status" value="1"/>
</dbReference>
<dbReference type="Proteomes" id="UP000509303">
    <property type="component" value="Chromosome"/>
</dbReference>
<feature type="transmembrane region" description="Helical" evidence="2">
    <location>
        <begin position="593"/>
        <end position="614"/>
    </location>
</feature>
<dbReference type="Pfam" id="PF10901">
    <property type="entry name" value="DUF2690"/>
    <property type="match status" value="1"/>
</dbReference>
<evidence type="ECO:0000313" key="5">
    <source>
        <dbReference type="Proteomes" id="UP000509303"/>
    </source>
</evidence>
<feature type="compositionally biased region" description="Low complexity" evidence="1">
    <location>
        <begin position="159"/>
        <end position="168"/>
    </location>
</feature>
<dbReference type="AlphaFoldDB" id="A0A7H8N7B9"/>
<feature type="compositionally biased region" description="Basic and acidic residues" evidence="1">
    <location>
        <begin position="77"/>
        <end position="97"/>
    </location>
</feature>
<dbReference type="Pfam" id="PF13560">
    <property type="entry name" value="HTH_31"/>
    <property type="match status" value="1"/>
</dbReference>
<keyword evidence="2" id="KW-1133">Transmembrane helix</keyword>
<dbReference type="RefSeq" id="WP_176162113.1">
    <property type="nucleotide sequence ID" value="NZ_CP054929.1"/>
</dbReference>
<keyword evidence="5" id="KW-1185">Reference proteome</keyword>
<accession>A0A7H8N7B9</accession>
<protein>
    <submittedName>
        <fullName evidence="4">DUF2690 domain-containing protein</fullName>
    </submittedName>
</protein>
<feature type="region of interest" description="Disordered" evidence="1">
    <location>
        <begin position="70"/>
        <end position="336"/>
    </location>
</feature>
<proteinExistence type="predicted"/>
<feature type="compositionally biased region" description="Low complexity" evidence="1">
    <location>
        <begin position="480"/>
        <end position="560"/>
    </location>
</feature>
<organism evidence="4 5">
    <name type="scientific">Streptomyces buecherae</name>
    <dbReference type="NCBI Taxonomy" id="2763006"/>
    <lineage>
        <taxon>Bacteria</taxon>
        <taxon>Bacillati</taxon>
        <taxon>Actinomycetota</taxon>
        <taxon>Actinomycetes</taxon>
        <taxon>Kitasatosporales</taxon>
        <taxon>Streptomycetaceae</taxon>
        <taxon>Streptomyces</taxon>
    </lineage>
</organism>
<feature type="compositionally biased region" description="Low complexity" evidence="1">
    <location>
        <begin position="193"/>
        <end position="216"/>
    </location>
</feature>
<dbReference type="GO" id="GO:0003677">
    <property type="term" value="F:DNA binding"/>
    <property type="evidence" value="ECO:0007669"/>
    <property type="project" value="InterPro"/>
</dbReference>
<gene>
    <name evidence="4" type="ORF">HUT08_13465</name>
</gene>
<name>A0A7H8N7B9_9ACTN</name>
<dbReference type="EMBL" id="CP054929">
    <property type="protein sequence ID" value="QKW50377.1"/>
    <property type="molecule type" value="Genomic_DNA"/>
</dbReference>
<feature type="region of interest" description="Disordered" evidence="1">
    <location>
        <begin position="352"/>
        <end position="584"/>
    </location>
</feature>
<evidence type="ECO:0000259" key="3">
    <source>
        <dbReference type="PROSITE" id="PS50943"/>
    </source>
</evidence>
<keyword evidence="2" id="KW-0472">Membrane</keyword>
<evidence type="ECO:0000256" key="1">
    <source>
        <dbReference type="SAM" id="MobiDB-lite"/>
    </source>
</evidence>
<dbReference type="Gene3D" id="1.10.260.40">
    <property type="entry name" value="lambda repressor-like DNA-binding domains"/>
    <property type="match status" value="1"/>
</dbReference>
<feature type="domain" description="HTH cro/C1-type" evidence="3">
    <location>
        <begin position="22"/>
        <end position="76"/>
    </location>
</feature>
<dbReference type="PROSITE" id="PS50943">
    <property type="entry name" value="HTH_CROC1"/>
    <property type="match status" value="1"/>
</dbReference>
<dbReference type="SUPFAM" id="SSF47413">
    <property type="entry name" value="lambda repressor-like DNA-binding domains"/>
    <property type="match status" value="1"/>
</dbReference>
<reference evidence="4 5" key="1">
    <citation type="submission" date="2020-06" db="EMBL/GenBank/DDBJ databases">
        <title>Genome mining for natural products.</title>
        <authorList>
            <person name="Zhang B."/>
            <person name="Shi J."/>
            <person name="Ge H."/>
        </authorList>
    </citation>
    <scope>NUCLEOTIDE SEQUENCE [LARGE SCALE GENOMIC DNA]</scope>
    <source>
        <strain evidence="4 5">NA00687</strain>
    </source>
</reference>
<feature type="compositionally biased region" description="Low complexity" evidence="1">
    <location>
        <begin position="381"/>
        <end position="399"/>
    </location>
</feature>
<dbReference type="SMART" id="SM00530">
    <property type="entry name" value="HTH_XRE"/>
    <property type="match status" value="1"/>
</dbReference>
<evidence type="ECO:0000313" key="4">
    <source>
        <dbReference type="EMBL" id="QKW50377.1"/>
    </source>
</evidence>
<sequence>MPRWRELPEELDPRVRDFTERLRELVERAGLSASAVAERTGYERAAWGRFLGGRALPPRDAVAALAEATGADADELDALRDAAERASRGAEARHDRAATPPRGAPVRPALAQAARRDGASATAPARAEPGARGVGEAGGSARTDASEPAATAGGGPGAGRRTAPAPAASNGRTPPRSWPVLDRERALGSGPTAALVRRPGARRAPAGERAVAGRQAATDDEATADARPAAGPQTTGRPLPDRGQRALPQPRAPRSEPRRPAAKRSLLTARKALTRKAASNAGPTASGPAPEEPDLPAAPFAADADATADAAPAAAAPKATRRPGAGANEPALPADTLEARRAADLLAAMLKARDAARAKSTADEEAGPSAATPDETAATNQEVADQAEAGQAEAEPATASQESDAAESGPAAEPDDGSSSGAATETAPPPEPAARAGAVKPKAGADAERAKGPAGARPATDAAEATEPGDAADDAPRPAPRLAWPRALATPTPTPGQGAPPRTPTGLTPRAAAGARPARQSWAHGPAEADEPGAPARSPVPAAPVPAAAAATGASARTGAEPAPRGGSGAPPKPVADGEPAAAGVPGGRWHRLGMFAAGVVGTLLVVAAAMLVFDVRFGDDESNRSAPTTTPSAPLPDGVRCTGAACGGKDPEAMGCGGTHAKTTTDAMVGGVYVEVRYSKVCGAAWARIAQAAPGDEVRVRGGAAGAERGQERRRTADADGDAYTAMVPVRSAKLATACVTRTTGETGCTSS</sequence>
<dbReference type="InterPro" id="IPR001387">
    <property type="entry name" value="Cro/C1-type_HTH"/>
</dbReference>
<dbReference type="InterPro" id="IPR021224">
    <property type="entry name" value="DUF2690"/>
</dbReference>
<evidence type="ECO:0000256" key="2">
    <source>
        <dbReference type="SAM" id="Phobius"/>
    </source>
</evidence>
<feature type="compositionally biased region" description="Low complexity" evidence="1">
    <location>
        <begin position="295"/>
        <end position="327"/>
    </location>
</feature>
<dbReference type="InterPro" id="IPR010982">
    <property type="entry name" value="Lambda_DNA-bd_dom_sf"/>
</dbReference>